<proteinExistence type="predicted"/>
<comment type="caution">
    <text evidence="2">The sequence shown here is derived from an EMBL/GenBank/DDBJ whole genome shotgun (WGS) entry which is preliminary data.</text>
</comment>
<reference evidence="2 3" key="1">
    <citation type="journal article" date="2022" name="Nat. Plants">
        <title>Genomes of leafy and leafless Platanthera orchids illuminate the evolution of mycoheterotrophy.</title>
        <authorList>
            <person name="Li M.H."/>
            <person name="Liu K.W."/>
            <person name="Li Z."/>
            <person name="Lu H.C."/>
            <person name="Ye Q.L."/>
            <person name="Zhang D."/>
            <person name="Wang J.Y."/>
            <person name="Li Y.F."/>
            <person name="Zhong Z.M."/>
            <person name="Liu X."/>
            <person name="Yu X."/>
            <person name="Liu D.K."/>
            <person name="Tu X.D."/>
            <person name="Liu B."/>
            <person name="Hao Y."/>
            <person name="Liao X.Y."/>
            <person name="Jiang Y.T."/>
            <person name="Sun W.H."/>
            <person name="Chen J."/>
            <person name="Chen Y.Q."/>
            <person name="Ai Y."/>
            <person name="Zhai J.W."/>
            <person name="Wu S.S."/>
            <person name="Zhou Z."/>
            <person name="Hsiao Y.Y."/>
            <person name="Wu W.L."/>
            <person name="Chen Y.Y."/>
            <person name="Lin Y.F."/>
            <person name="Hsu J.L."/>
            <person name="Li C.Y."/>
            <person name="Wang Z.W."/>
            <person name="Zhao X."/>
            <person name="Zhong W.Y."/>
            <person name="Ma X.K."/>
            <person name="Ma L."/>
            <person name="Huang J."/>
            <person name="Chen G.Z."/>
            <person name="Huang M.Z."/>
            <person name="Huang L."/>
            <person name="Peng D.H."/>
            <person name="Luo Y.B."/>
            <person name="Zou S.Q."/>
            <person name="Chen S.P."/>
            <person name="Lan S."/>
            <person name="Tsai W.C."/>
            <person name="Van de Peer Y."/>
            <person name="Liu Z.J."/>
        </authorList>
    </citation>
    <scope>NUCLEOTIDE SEQUENCE [LARGE SCALE GENOMIC DNA]</scope>
    <source>
        <strain evidence="2">Lor287</strain>
    </source>
</reference>
<accession>A0AAP0G3P5</accession>
<evidence type="ECO:0000313" key="2">
    <source>
        <dbReference type="EMBL" id="KAK8935733.1"/>
    </source>
</evidence>
<organism evidence="2 3">
    <name type="scientific">Platanthera zijinensis</name>
    <dbReference type="NCBI Taxonomy" id="2320716"/>
    <lineage>
        <taxon>Eukaryota</taxon>
        <taxon>Viridiplantae</taxon>
        <taxon>Streptophyta</taxon>
        <taxon>Embryophyta</taxon>
        <taxon>Tracheophyta</taxon>
        <taxon>Spermatophyta</taxon>
        <taxon>Magnoliopsida</taxon>
        <taxon>Liliopsida</taxon>
        <taxon>Asparagales</taxon>
        <taxon>Orchidaceae</taxon>
        <taxon>Orchidoideae</taxon>
        <taxon>Orchideae</taxon>
        <taxon>Orchidinae</taxon>
        <taxon>Platanthera</taxon>
    </lineage>
</organism>
<name>A0AAP0G3P5_9ASPA</name>
<protein>
    <submittedName>
        <fullName evidence="2">Uncharacterized protein</fullName>
    </submittedName>
</protein>
<evidence type="ECO:0000256" key="1">
    <source>
        <dbReference type="SAM" id="MobiDB-lite"/>
    </source>
</evidence>
<dbReference type="AlphaFoldDB" id="A0AAP0G3P5"/>
<sequence>MKENVYGREDRCDVEELRVEMAEQGQIIHQRSKKEETNGVVDTAKAGSRRRRRMR</sequence>
<keyword evidence="3" id="KW-1185">Reference proteome</keyword>
<feature type="region of interest" description="Disordered" evidence="1">
    <location>
        <begin position="29"/>
        <end position="55"/>
    </location>
</feature>
<evidence type="ECO:0000313" key="3">
    <source>
        <dbReference type="Proteomes" id="UP001418222"/>
    </source>
</evidence>
<gene>
    <name evidence="2" type="ORF">KSP39_PZI012954</name>
</gene>
<dbReference type="Proteomes" id="UP001418222">
    <property type="component" value="Unassembled WGS sequence"/>
</dbReference>
<dbReference type="EMBL" id="JBBWWQ010000011">
    <property type="protein sequence ID" value="KAK8935733.1"/>
    <property type="molecule type" value="Genomic_DNA"/>
</dbReference>